<feature type="domain" description="Peptidase M28" evidence="4">
    <location>
        <begin position="102"/>
        <end position="307"/>
    </location>
</feature>
<evidence type="ECO:0000313" key="6">
    <source>
        <dbReference type="Proteomes" id="UP000534870"/>
    </source>
</evidence>
<proteinExistence type="predicted"/>
<keyword evidence="2" id="KW-0964">Secreted</keyword>
<accession>A0A7Y7IUV9</accession>
<dbReference type="GO" id="GO:0005576">
    <property type="term" value="C:extracellular region"/>
    <property type="evidence" value="ECO:0007669"/>
    <property type="project" value="UniProtKB-SubCell"/>
</dbReference>
<dbReference type="SUPFAM" id="SSF53187">
    <property type="entry name" value="Zn-dependent exopeptidases"/>
    <property type="match status" value="1"/>
</dbReference>
<dbReference type="Pfam" id="PF04389">
    <property type="entry name" value="Peptidase_M28"/>
    <property type="match status" value="1"/>
</dbReference>
<comment type="subcellular location">
    <subcellularLocation>
        <location evidence="1">Secreted</location>
    </subcellularLocation>
</comment>
<dbReference type="InterPro" id="IPR036116">
    <property type="entry name" value="FN3_sf"/>
</dbReference>
<dbReference type="InterPro" id="IPR007484">
    <property type="entry name" value="Peptidase_M28"/>
</dbReference>
<keyword evidence="3" id="KW-0645">Protease</keyword>
<evidence type="ECO:0000256" key="2">
    <source>
        <dbReference type="ARBA" id="ARBA00022525"/>
    </source>
</evidence>
<comment type="caution">
    <text evidence="5">The sequence shown here is derived from an EMBL/GenBank/DDBJ whole genome shotgun (WGS) entry which is preliminary data.</text>
</comment>
<organism evidence="5 6">
    <name type="scientific">Nguyenibacter vanlangensis</name>
    <dbReference type="NCBI Taxonomy" id="1216886"/>
    <lineage>
        <taxon>Bacteria</taxon>
        <taxon>Pseudomonadati</taxon>
        <taxon>Pseudomonadota</taxon>
        <taxon>Alphaproteobacteria</taxon>
        <taxon>Acetobacterales</taxon>
        <taxon>Acetobacteraceae</taxon>
        <taxon>Nguyenibacter</taxon>
    </lineage>
</organism>
<dbReference type="AlphaFoldDB" id="A0A7Y7IUV9"/>
<dbReference type="CDD" id="cd00063">
    <property type="entry name" value="FN3"/>
    <property type="match status" value="1"/>
</dbReference>
<sequence>MLGCGLAGSVTPAGSSLAAANDIPHPDQARLRQTVAALVRFGTRHTLSTTTDDHRGIGAARRWVADRFMADSAVCGRCLTIETIGDRFTGPRAPDGVRIEDVLAIQKGMTDPDRVVIVEAHIDSRVNDVMDATTDAPGANDDASGVALVMEAARLLSRRHFPATIIYAVLSGEEQGLWGGELLARTVKARGWQVASVLNNDIVGNTHGIGGEHVDNRVRVFSEGIQTAADTTDIKTQRATGGEDDSPSRALAKAIVAQAAAHPAIGLMVRAVRRPDRFMRGGDHIPFLAEGFPAVRFTEAVEDYDRQHQRVRVEDGRFYGDTIDFVDFPYLARVTALNMIVLSNLASAPAAPVKATITGALSDDTTVTWASVPGAASYRVSWRLADGTAWTDHHVAPAGATSLVLKNVNIDDHFFGVSSVSANGAQSLVTFAGMPPRPLPGHTH</sequence>
<dbReference type="Gene3D" id="3.40.630.10">
    <property type="entry name" value="Zn peptidases"/>
    <property type="match status" value="1"/>
</dbReference>
<name>A0A7Y7IUV9_9PROT</name>
<dbReference type="GO" id="GO:0008235">
    <property type="term" value="F:metalloexopeptidase activity"/>
    <property type="evidence" value="ECO:0007669"/>
    <property type="project" value="InterPro"/>
</dbReference>
<dbReference type="SUPFAM" id="SSF49265">
    <property type="entry name" value="Fibronectin type III"/>
    <property type="match status" value="1"/>
</dbReference>
<protein>
    <submittedName>
        <fullName evidence="5">M28 family peptidase</fullName>
    </submittedName>
</protein>
<keyword evidence="3" id="KW-0378">Hydrolase</keyword>
<dbReference type="InterPro" id="IPR003961">
    <property type="entry name" value="FN3_dom"/>
</dbReference>
<dbReference type="Proteomes" id="UP000534870">
    <property type="component" value="Unassembled WGS sequence"/>
</dbReference>
<keyword evidence="3" id="KW-0482">Metalloprotease</keyword>
<dbReference type="GO" id="GO:0006508">
    <property type="term" value="P:proteolysis"/>
    <property type="evidence" value="ECO:0007669"/>
    <property type="project" value="InterPro"/>
</dbReference>
<evidence type="ECO:0000313" key="5">
    <source>
        <dbReference type="EMBL" id="NVN10513.1"/>
    </source>
</evidence>
<dbReference type="PANTHER" id="PTHR12147">
    <property type="entry name" value="METALLOPEPTIDASE M28 FAMILY MEMBER"/>
    <property type="match status" value="1"/>
</dbReference>
<evidence type="ECO:0000259" key="4">
    <source>
        <dbReference type="Pfam" id="PF04389"/>
    </source>
</evidence>
<dbReference type="Gene3D" id="2.60.40.10">
    <property type="entry name" value="Immunoglobulins"/>
    <property type="match status" value="1"/>
</dbReference>
<dbReference type="InterPro" id="IPR013783">
    <property type="entry name" value="Ig-like_fold"/>
</dbReference>
<gene>
    <name evidence="5" type="ORF">HUK84_05025</name>
</gene>
<evidence type="ECO:0000256" key="3">
    <source>
        <dbReference type="ARBA" id="ARBA00023049"/>
    </source>
</evidence>
<dbReference type="PANTHER" id="PTHR12147:SF26">
    <property type="entry name" value="PEPTIDASE M28 DOMAIN-CONTAINING PROTEIN"/>
    <property type="match status" value="1"/>
</dbReference>
<reference evidence="5 6" key="1">
    <citation type="submission" date="2020-06" db="EMBL/GenBank/DDBJ databases">
        <title>Description of novel acetic acid bacteria.</title>
        <authorList>
            <person name="Sombolestani A."/>
        </authorList>
    </citation>
    <scope>NUCLEOTIDE SEQUENCE [LARGE SCALE GENOMIC DNA]</scope>
    <source>
        <strain evidence="5 6">LMG 31431</strain>
    </source>
</reference>
<dbReference type="EMBL" id="JABXXP010000046">
    <property type="protein sequence ID" value="NVN10513.1"/>
    <property type="molecule type" value="Genomic_DNA"/>
</dbReference>
<evidence type="ECO:0000256" key="1">
    <source>
        <dbReference type="ARBA" id="ARBA00004613"/>
    </source>
</evidence>
<dbReference type="InterPro" id="IPR045175">
    <property type="entry name" value="M28_fam"/>
</dbReference>